<name>A0ABM1M4F0_NICVS</name>
<evidence type="ECO:0000256" key="2">
    <source>
        <dbReference type="ARBA" id="ARBA00022670"/>
    </source>
</evidence>
<evidence type="ECO:0000256" key="3">
    <source>
        <dbReference type="ARBA" id="ARBA00022801"/>
    </source>
</evidence>
<feature type="chain" id="PRO_5046686397" evidence="8">
    <location>
        <begin position="24"/>
        <end position="596"/>
    </location>
</feature>
<dbReference type="Pfam" id="PF00089">
    <property type="entry name" value="Trypsin"/>
    <property type="match status" value="2"/>
</dbReference>
<accession>A0ABM1M4F0</accession>
<evidence type="ECO:0000259" key="9">
    <source>
        <dbReference type="PROSITE" id="PS50240"/>
    </source>
</evidence>
<dbReference type="CDD" id="cd00190">
    <property type="entry name" value="Tryp_SPc"/>
    <property type="match status" value="2"/>
</dbReference>
<feature type="domain" description="Peptidase S1" evidence="9">
    <location>
        <begin position="300"/>
        <end position="524"/>
    </location>
</feature>
<dbReference type="RefSeq" id="XP_017769450.1">
    <property type="nucleotide sequence ID" value="XM_017913961.1"/>
</dbReference>
<evidence type="ECO:0000256" key="6">
    <source>
        <dbReference type="RuleBase" id="RU363034"/>
    </source>
</evidence>
<dbReference type="PROSITE" id="PS00135">
    <property type="entry name" value="TRYPSIN_SER"/>
    <property type="match status" value="2"/>
</dbReference>
<dbReference type="Gene3D" id="2.40.10.10">
    <property type="entry name" value="Trypsin-like serine proteases"/>
    <property type="match status" value="2"/>
</dbReference>
<dbReference type="InterPro" id="IPR009003">
    <property type="entry name" value="Peptidase_S1_PA"/>
</dbReference>
<comment type="similarity">
    <text evidence="1">Belongs to the peptidase S1 family.</text>
</comment>
<keyword evidence="2 6" id="KW-0645">Protease</keyword>
<feature type="signal peptide" evidence="8">
    <location>
        <begin position="1"/>
        <end position="23"/>
    </location>
</feature>
<sequence length="596" mass="65484">MVNSIDMSVNYFILACLLTVATAGEFYRQDTRIYDNAGRIPSGRIVGGEQTTIQEFPYQVSVEYFHSHMCGGAILDENTVITAAHCTDGYGSLTVRAGTTTSNVGGVKIDVAEVRQHEEYNPMSVNNDVSILKLAKPLQFKESISPINLPKSTEDLPSGTKVVVTGWGVTFEGGSVAEKFLRKVELYSLSNDECRAINGGMITPEMICAGIEEGGKDACQGDSGGPMAADGTLYGIVSWGLGCARPRYPGVYANVAKLLPWIEANRHNEMNRVSLRSAAQQMAVIQLSILMIFAPLTETVIKGKVAVIDENPYQVSVFWHSKIIGSGIIVGNISIISVSSLFVERKNDLRIRAGSSIYSEGGQLVEVETVIPHERYNAFTQDYDIAILKLKYPLKYNERINPVKLPEDDFYPAPGTNVFVSGWGVTDENSETPEKVLRGAEVMIINHDICKNKYKHRNEITDRMICASSPARADACQGDSGGPLVYGKTLVGVVSFGIGCADPNFPGIYANVKELLPWIKQHMHGSLKVLDPVRNNERHIMLNPWVYIPVASTCLLLIIIIIIIVCYCKRSRKETIAISKEEYPLNDLPAKYKSSL</sequence>
<dbReference type="SMART" id="SM00020">
    <property type="entry name" value="Tryp_SPc"/>
    <property type="match status" value="2"/>
</dbReference>
<dbReference type="InterPro" id="IPR043504">
    <property type="entry name" value="Peptidase_S1_PA_chymotrypsin"/>
</dbReference>
<dbReference type="InterPro" id="IPR018114">
    <property type="entry name" value="TRYPSIN_HIS"/>
</dbReference>
<proteinExistence type="inferred from homology"/>
<evidence type="ECO:0000313" key="10">
    <source>
        <dbReference type="Proteomes" id="UP000695000"/>
    </source>
</evidence>
<organism evidence="10 11">
    <name type="scientific">Nicrophorus vespilloides</name>
    <name type="common">Boreal carrion beetle</name>
    <dbReference type="NCBI Taxonomy" id="110193"/>
    <lineage>
        <taxon>Eukaryota</taxon>
        <taxon>Metazoa</taxon>
        <taxon>Ecdysozoa</taxon>
        <taxon>Arthropoda</taxon>
        <taxon>Hexapoda</taxon>
        <taxon>Insecta</taxon>
        <taxon>Pterygota</taxon>
        <taxon>Neoptera</taxon>
        <taxon>Endopterygota</taxon>
        <taxon>Coleoptera</taxon>
        <taxon>Polyphaga</taxon>
        <taxon>Staphyliniformia</taxon>
        <taxon>Silphidae</taxon>
        <taxon>Nicrophorinae</taxon>
        <taxon>Nicrophorus</taxon>
    </lineage>
</organism>
<dbReference type="PANTHER" id="PTHR24276:SF91">
    <property type="entry name" value="AT26814P-RELATED"/>
    <property type="match status" value="1"/>
</dbReference>
<dbReference type="SUPFAM" id="SSF50494">
    <property type="entry name" value="Trypsin-like serine proteases"/>
    <property type="match status" value="2"/>
</dbReference>
<dbReference type="PROSITE" id="PS00134">
    <property type="entry name" value="TRYPSIN_HIS"/>
    <property type="match status" value="1"/>
</dbReference>
<dbReference type="PRINTS" id="PR00722">
    <property type="entry name" value="CHYMOTRYPSIN"/>
</dbReference>
<feature type="transmembrane region" description="Helical" evidence="7">
    <location>
        <begin position="545"/>
        <end position="568"/>
    </location>
</feature>
<evidence type="ECO:0000256" key="4">
    <source>
        <dbReference type="ARBA" id="ARBA00022825"/>
    </source>
</evidence>
<keyword evidence="4 6" id="KW-0720">Serine protease</keyword>
<reference evidence="11" key="1">
    <citation type="submission" date="2025-08" db="UniProtKB">
        <authorList>
            <consortium name="RefSeq"/>
        </authorList>
    </citation>
    <scope>IDENTIFICATION</scope>
    <source>
        <tissue evidence="11">Whole Larva</tissue>
    </source>
</reference>
<dbReference type="Proteomes" id="UP000695000">
    <property type="component" value="Unplaced"/>
</dbReference>
<keyword evidence="8" id="KW-0732">Signal</keyword>
<dbReference type="InterPro" id="IPR001314">
    <property type="entry name" value="Peptidase_S1A"/>
</dbReference>
<gene>
    <name evidence="11" type="primary">LOC108557455</name>
</gene>
<evidence type="ECO:0000313" key="11">
    <source>
        <dbReference type="RefSeq" id="XP_017769450.1"/>
    </source>
</evidence>
<protein>
    <submittedName>
        <fullName evidence="11">Transmembrane protease serine 9-like</fullName>
    </submittedName>
</protein>
<evidence type="ECO:0000256" key="8">
    <source>
        <dbReference type="SAM" id="SignalP"/>
    </source>
</evidence>
<dbReference type="InterPro" id="IPR001254">
    <property type="entry name" value="Trypsin_dom"/>
</dbReference>
<evidence type="ECO:0000256" key="1">
    <source>
        <dbReference type="ARBA" id="ARBA00007664"/>
    </source>
</evidence>
<evidence type="ECO:0000256" key="5">
    <source>
        <dbReference type="ARBA" id="ARBA00023157"/>
    </source>
</evidence>
<feature type="domain" description="Peptidase S1" evidence="9">
    <location>
        <begin position="45"/>
        <end position="267"/>
    </location>
</feature>
<keyword evidence="3 6" id="KW-0378">Hydrolase</keyword>
<keyword evidence="10" id="KW-1185">Reference proteome</keyword>
<keyword evidence="7" id="KW-0472">Membrane</keyword>
<evidence type="ECO:0000256" key="7">
    <source>
        <dbReference type="SAM" id="Phobius"/>
    </source>
</evidence>
<keyword evidence="7" id="KW-0812">Transmembrane</keyword>
<keyword evidence="7" id="KW-1133">Transmembrane helix</keyword>
<dbReference type="GeneID" id="108557455"/>
<keyword evidence="5" id="KW-1015">Disulfide bond</keyword>
<dbReference type="InterPro" id="IPR033116">
    <property type="entry name" value="TRYPSIN_SER"/>
</dbReference>
<dbReference type="InterPro" id="IPR050430">
    <property type="entry name" value="Peptidase_S1"/>
</dbReference>
<dbReference type="PROSITE" id="PS50240">
    <property type="entry name" value="TRYPSIN_DOM"/>
    <property type="match status" value="2"/>
</dbReference>
<dbReference type="PANTHER" id="PTHR24276">
    <property type="entry name" value="POLYSERASE-RELATED"/>
    <property type="match status" value="1"/>
</dbReference>